<proteinExistence type="predicted"/>
<comment type="caution">
    <text evidence="1">The sequence shown here is derived from an EMBL/GenBank/DDBJ whole genome shotgun (WGS) entry which is preliminary data.</text>
</comment>
<dbReference type="STRING" id="687842.ASU31_01755"/>
<gene>
    <name evidence="1" type="ORF">ASU31_01755</name>
</gene>
<dbReference type="RefSeq" id="WP_057930666.1">
    <property type="nucleotide sequence ID" value="NZ_LMZQ01000001.1"/>
</dbReference>
<dbReference type="EMBL" id="LMZQ01000001">
    <property type="protein sequence ID" value="KRT18036.1"/>
    <property type="molecule type" value="Genomic_DNA"/>
</dbReference>
<keyword evidence="2" id="KW-1185">Reference proteome</keyword>
<sequence>MEEYKLIIPIVAKDISLIISNIEKIKNYLNSYKLVFIGNAELKNLLPNYDYVEFIDENAIFSNLNIGTIKEILVQKTGVGNRAGWYFQQFLKMAYSQHCEDEYYLVWDSDTLPLEEICFFNADKKPYLSYRTFEKHDLPYFDTIKNIFNIETVINSESRSYVVEHMLFNTKIMRALISNIESNLSLSGNTFFEKIMDAVPHKNLNLSGFSEFETYVAFVMKDYPDFYVSRFWNNLRCGKIFLGEQPDEESLQWISKAFVSVSIERYDKEWKIFRINAIRKMDFVNVYNFFYPIIRTKFNIRMFLRKYFKHIYLKILNLKQ</sequence>
<evidence type="ECO:0008006" key="3">
    <source>
        <dbReference type="Google" id="ProtNLM"/>
    </source>
</evidence>
<protein>
    <recommendedName>
        <fullName evidence="3">Glycosyl transferase</fullName>
    </recommendedName>
</protein>
<dbReference type="OrthoDB" id="5323158at2"/>
<dbReference type="Pfam" id="PF20102">
    <property type="entry name" value="DUF6492"/>
    <property type="match status" value="1"/>
</dbReference>
<dbReference type="Proteomes" id="UP000051950">
    <property type="component" value="Unassembled WGS sequence"/>
</dbReference>
<evidence type="ECO:0000313" key="2">
    <source>
        <dbReference type="Proteomes" id="UP000051950"/>
    </source>
</evidence>
<dbReference type="InterPro" id="IPR045499">
    <property type="entry name" value="DUF6492"/>
</dbReference>
<evidence type="ECO:0000313" key="1">
    <source>
        <dbReference type="EMBL" id="KRT18036.1"/>
    </source>
</evidence>
<accession>A0A0T5VWU7</accession>
<dbReference type="AlphaFoldDB" id="A0A0T5VWU7"/>
<organism evidence="1 2">
    <name type="scientific">Pedobacter ginsenosidimutans</name>
    <dbReference type="NCBI Taxonomy" id="687842"/>
    <lineage>
        <taxon>Bacteria</taxon>
        <taxon>Pseudomonadati</taxon>
        <taxon>Bacteroidota</taxon>
        <taxon>Sphingobacteriia</taxon>
        <taxon>Sphingobacteriales</taxon>
        <taxon>Sphingobacteriaceae</taxon>
        <taxon>Pedobacter</taxon>
    </lineage>
</organism>
<name>A0A0T5VWU7_9SPHI</name>
<reference evidence="1 2" key="1">
    <citation type="submission" date="2015-11" db="EMBL/GenBank/DDBJ databases">
        <title>Sequence of Pedobacter ginsenosidimutans.</title>
        <authorList>
            <person name="Carson E."/>
            <person name="Keyser V."/>
            <person name="Newman J."/>
            <person name="Miller J."/>
        </authorList>
    </citation>
    <scope>NUCLEOTIDE SEQUENCE [LARGE SCALE GENOMIC DNA]</scope>
    <source>
        <strain evidence="1 2">KACC 14530</strain>
    </source>
</reference>